<proteinExistence type="predicted"/>
<sequence>MIKKTAKTILLIILAFSLVKLDTAKANVGRISGENRFDTAVQISLRGWNQSDTVVLANGQTFPDALAGGPLAYKMGAPILLTYKNRLPSETKEEIERLQVKHIYILGGTGAIDATIENELKKKDMKVTRIGGDDRFQTAGKIASYLPSKKAIVANGRNFPDALAVAPYAAKNGIPIVLTESNTLPSSTKKITDQKAETIIVGGKGVISAKVESKLPGTTRYGGIDRYETARNIIEGLPMEKERAYVATGTNFADALTGSVLAAKENAPILLVKKEAIPSPIKKLLNSYDSFRILGGGNAVSSGVEEKLTGSLEEFRFQGVHVNATEELLRSSLGDPERIDESRFSFDWYVYNQDPKKYIQYGVFKGVVVAVYSNSDSWLSQSGLKLGLSKTEIEAKMNQIGASHNQANDYDYDEMLIRTYYDKNNGNTLSGILLMREDFTITNPDVNETELRKSMEKQILDQANALRARHLVAPLQVDPKAQEVARAHSKDMATRNFFSHDNPDGLSSFQRMDQAGISYSSAGENIAAGQFNAIAVHDAWVNSPGHRQNILSPLFKKLGAGVYFGGEYGVYYTQDFFTP</sequence>
<evidence type="ECO:0000313" key="3">
    <source>
        <dbReference type="EMBL" id="RBP04735.1"/>
    </source>
</evidence>
<dbReference type="RefSeq" id="WP_142675574.1">
    <property type="nucleotide sequence ID" value="NZ_QNRJ01000005.1"/>
</dbReference>
<keyword evidence="1" id="KW-0732">Signal</keyword>
<dbReference type="CDD" id="cd05379">
    <property type="entry name" value="CAP_bacterial"/>
    <property type="match status" value="1"/>
</dbReference>
<evidence type="ECO:0000259" key="2">
    <source>
        <dbReference type="SMART" id="SM00198"/>
    </source>
</evidence>
<gene>
    <name evidence="3" type="ORF">DET59_10522</name>
</gene>
<protein>
    <submittedName>
        <fullName evidence="3">CAP domain-containing protein</fullName>
    </submittedName>
</protein>
<dbReference type="AlphaFoldDB" id="A0A366ETC7"/>
<dbReference type="InterPro" id="IPR029410">
    <property type="entry name" value="CAP_assoc"/>
</dbReference>
<dbReference type="SUPFAM" id="SSF55797">
    <property type="entry name" value="PR-1-like"/>
    <property type="match status" value="1"/>
</dbReference>
<dbReference type="InterPro" id="IPR035940">
    <property type="entry name" value="CAP_sf"/>
</dbReference>
<name>A0A366ETC7_9BACI</name>
<evidence type="ECO:0000256" key="1">
    <source>
        <dbReference type="SAM" id="SignalP"/>
    </source>
</evidence>
<dbReference type="Pfam" id="PF04122">
    <property type="entry name" value="CW_binding_2"/>
    <property type="match status" value="3"/>
</dbReference>
<dbReference type="EMBL" id="QNRJ01000005">
    <property type="protein sequence ID" value="RBP04735.1"/>
    <property type="molecule type" value="Genomic_DNA"/>
</dbReference>
<feature type="chain" id="PRO_5017066659" evidence="1">
    <location>
        <begin position="27"/>
        <end position="579"/>
    </location>
</feature>
<dbReference type="InterPro" id="IPR007253">
    <property type="entry name" value="Cell_wall-bd_2"/>
</dbReference>
<organism evidence="3 4">
    <name type="scientific">Rossellomorea aquimaris</name>
    <dbReference type="NCBI Taxonomy" id="189382"/>
    <lineage>
        <taxon>Bacteria</taxon>
        <taxon>Bacillati</taxon>
        <taxon>Bacillota</taxon>
        <taxon>Bacilli</taxon>
        <taxon>Bacillales</taxon>
        <taxon>Bacillaceae</taxon>
        <taxon>Rossellomorea</taxon>
    </lineage>
</organism>
<dbReference type="Gene3D" id="3.40.50.12090">
    <property type="match status" value="2"/>
</dbReference>
<dbReference type="InterPro" id="IPR051922">
    <property type="entry name" value="Bact_Sporulation_Assoc"/>
</dbReference>
<dbReference type="OrthoDB" id="9798386at2"/>
<comment type="caution">
    <text evidence="3">The sequence shown here is derived from an EMBL/GenBank/DDBJ whole genome shotgun (WGS) entry which is preliminary data.</text>
</comment>
<feature type="signal peptide" evidence="1">
    <location>
        <begin position="1"/>
        <end position="26"/>
    </location>
</feature>
<dbReference type="Proteomes" id="UP000252118">
    <property type="component" value="Unassembled WGS sequence"/>
</dbReference>
<accession>A0A366ETC7</accession>
<dbReference type="PANTHER" id="PTHR30032">
    <property type="entry name" value="N-ACETYLMURAMOYL-L-ALANINE AMIDASE-RELATED"/>
    <property type="match status" value="1"/>
</dbReference>
<evidence type="ECO:0000313" key="4">
    <source>
        <dbReference type="Proteomes" id="UP000252118"/>
    </source>
</evidence>
<feature type="domain" description="SCP" evidence="2">
    <location>
        <begin position="454"/>
        <end position="579"/>
    </location>
</feature>
<dbReference type="InterPro" id="IPR014044">
    <property type="entry name" value="CAP_dom"/>
</dbReference>
<dbReference type="Gene3D" id="3.40.33.10">
    <property type="entry name" value="CAP"/>
    <property type="match status" value="1"/>
</dbReference>
<dbReference type="SMART" id="SM00198">
    <property type="entry name" value="SCP"/>
    <property type="match status" value="1"/>
</dbReference>
<dbReference type="Pfam" id="PF00188">
    <property type="entry name" value="CAP"/>
    <property type="match status" value="1"/>
</dbReference>
<reference evidence="3 4" key="1">
    <citation type="submission" date="2018-06" db="EMBL/GenBank/DDBJ databases">
        <title>Freshwater and sediment microbial communities from various areas in North America, analyzing microbe dynamics in response to fracking.</title>
        <authorList>
            <person name="Lamendella R."/>
        </authorList>
    </citation>
    <scope>NUCLEOTIDE SEQUENCE [LARGE SCALE GENOMIC DNA]</scope>
    <source>
        <strain evidence="3 4">97B</strain>
    </source>
</reference>
<dbReference type="PANTHER" id="PTHR30032:SF8">
    <property type="entry name" value="GERMINATION-SPECIFIC N-ACETYLMURAMOYL-L-ALANINE AMIDASE"/>
    <property type="match status" value="1"/>
</dbReference>
<dbReference type="Pfam" id="PF14504">
    <property type="entry name" value="CAP_assoc_N"/>
    <property type="match status" value="1"/>
</dbReference>